<dbReference type="EMBL" id="BMOK01000010">
    <property type="protein sequence ID" value="GGL58375.1"/>
    <property type="molecule type" value="Genomic_DNA"/>
</dbReference>
<feature type="binding site" evidence="5">
    <location>
        <position position="236"/>
    </location>
    <ligand>
        <name>3-dehydroquinate</name>
        <dbReference type="ChEBI" id="CHEBI:32364"/>
    </ligand>
</feature>
<comment type="catalytic activity">
    <reaction evidence="1 5">
        <text>3-dehydroquinate = 3-dehydroshikimate + H2O</text>
        <dbReference type="Rhea" id="RHEA:21096"/>
        <dbReference type="ChEBI" id="CHEBI:15377"/>
        <dbReference type="ChEBI" id="CHEBI:16630"/>
        <dbReference type="ChEBI" id="CHEBI:32364"/>
        <dbReference type="EC" id="4.2.1.10"/>
    </reaction>
</comment>
<evidence type="ECO:0000256" key="1">
    <source>
        <dbReference type="ARBA" id="ARBA00001864"/>
    </source>
</evidence>
<dbReference type="GO" id="GO:0046279">
    <property type="term" value="P:3,4-dihydroxybenzoate biosynthetic process"/>
    <property type="evidence" value="ECO:0007669"/>
    <property type="project" value="TreeGrafter"/>
</dbReference>
<protein>
    <recommendedName>
        <fullName evidence="5">3-dehydroquinate dehydratase</fullName>
        <shortName evidence="5">3-dehydroquinase</shortName>
        <ecNumber evidence="5">4.2.1.10</ecNumber>
    </recommendedName>
    <alternativeName>
        <fullName evidence="5">Type I DHQase</fullName>
    </alternativeName>
    <alternativeName>
        <fullName evidence="5">Type I dehydroquinase</fullName>
        <shortName evidence="5">DHQ1</shortName>
    </alternativeName>
</protein>
<comment type="subunit">
    <text evidence="5">Homodimer.</text>
</comment>
<feature type="binding site" evidence="5">
    <location>
        <position position="82"/>
    </location>
    <ligand>
        <name>3-dehydroquinate</name>
        <dbReference type="ChEBI" id="CHEBI:32364"/>
    </ligand>
</feature>
<sequence length="255" mass="28025">MRTVKVKNIELGTGIPKIAIPIVGRNLQDLQREIAVLKGLSADLVEWRADFFDALDKEDEVIHAASVIRRLLPDLPILFTFRTAKEGGIKEISSVHYAALNNRLIRSGLVDLVDVELCSGETTVRTLVETAHQFGVGVIMSNHEFHRTPSEKTMIKRLCEMQDRGADISKIAVMPKTSADVLTLLKVTNLMKTTYADRPFITMSMSGKGVISRLTGELFGSALTFGSAEKASAPGQISAEQLAEMLAFFHEQLGQ</sequence>
<dbReference type="GO" id="GO:0008652">
    <property type="term" value="P:amino acid biosynthetic process"/>
    <property type="evidence" value="ECO:0007669"/>
    <property type="project" value="UniProtKB-KW"/>
</dbReference>
<dbReference type="Pfam" id="PF01487">
    <property type="entry name" value="DHquinase_I"/>
    <property type="match status" value="1"/>
</dbReference>
<dbReference type="InterPro" id="IPR001381">
    <property type="entry name" value="DHquinase_I"/>
</dbReference>
<evidence type="ECO:0000256" key="3">
    <source>
        <dbReference type="ARBA" id="ARBA00023239"/>
    </source>
</evidence>
<organism evidence="6 7">
    <name type="scientific">Sporolactobacillus putidus</name>
    <dbReference type="NCBI Taxonomy" id="492735"/>
    <lineage>
        <taxon>Bacteria</taxon>
        <taxon>Bacillati</taxon>
        <taxon>Bacillota</taxon>
        <taxon>Bacilli</taxon>
        <taxon>Bacillales</taxon>
        <taxon>Sporolactobacillaceae</taxon>
        <taxon>Sporolactobacillus</taxon>
    </lineage>
</organism>
<dbReference type="HAMAP" id="MF_00214">
    <property type="entry name" value="AroD"/>
    <property type="match status" value="1"/>
</dbReference>
<dbReference type="NCBIfam" id="TIGR01093">
    <property type="entry name" value="aroD"/>
    <property type="match status" value="1"/>
</dbReference>
<dbReference type="PANTHER" id="PTHR43699:SF1">
    <property type="entry name" value="3-DEHYDROQUINATE DEHYDRATASE"/>
    <property type="match status" value="1"/>
</dbReference>
<dbReference type="InterPro" id="IPR050146">
    <property type="entry name" value="Type-I_3-dehydroquinase"/>
</dbReference>
<keyword evidence="7" id="KW-1185">Reference proteome</keyword>
<dbReference type="Gene3D" id="3.20.20.70">
    <property type="entry name" value="Aldolase class I"/>
    <property type="match status" value="1"/>
</dbReference>
<comment type="function">
    <text evidence="5">Involved in the third step of the chorismate pathway, which leads to the biosynthesis of aromatic amino acids. Catalyzes the cis-dehydration of 3-dehydroquinate (DHQ) and introduces the first double bond of the aromatic ring to yield 3-dehydroshikimate.</text>
</comment>
<dbReference type="FunFam" id="3.20.20.70:FF:000047">
    <property type="entry name" value="3-dehydroquinate dehydratase"/>
    <property type="match status" value="1"/>
</dbReference>
<evidence type="ECO:0000256" key="5">
    <source>
        <dbReference type="HAMAP-Rule" id="MF_00214"/>
    </source>
</evidence>
<comment type="similarity">
    <text evidence="5">Belongs to the type-I 3-dehydroquinase family.</text>
</comment>
<dbReference type="Proteomes" id="UP000654670">
    <property type="component" value="Unassembled WGS sequence"/>
</dbReference>
<keyword evidence="4 5" id="KW-0704">Schiff base</keyword>
<accession>A0A917W1Y6</accession>
<dbReference type="GO" id="GO:0009423">
    <property type="term" value="P:chorismate biosynthetic process"/>
    <property type="evidence" value="ECO:0007669"/>
    <property type="project" value="UniProtKB-UniRule"/>
</dbReference>
<dbReference type="RefSeq" id="WP_188803486.1">
    <property type="nucleotide sequence ID" value="NZ_BMOK01000010.1"/>
</dbReference>
<feature type="active site" description="Schiff-base intermediate with substrate" evidence="5">
    <location>
        <position position="170"/>
    </location>
</feature>
<dbReference type="GO" id="GO:0003855">
    <property type="term" value="F:3-dehydroquinate dehydratase activity"/>
    <property type="evidence" value="ECO:0007669"/>
    <property type="project" value="UniProtKB-UniRule"/>
</dbReference>
<dbReference type="InterPro" id="IPR013785">
    <property type="entry name" value="Aldolase_TIM"/>
</dbReference>
<dbReference type="CDD" id="cd00502">
    <property type="entry name" value="DHQase_I"/>
    <property type="match status" value="1"/>
</dbReference>
<keyword evidence="3 5" id="KW-0456">Lyase</keyword>
<feature type="active site" description="Proton donor/acceptor" evidence="5">
    <location>
        <position position="143"/>
    </location>
</feature>
<gene>
    <name evidence="5 6" type="primary">aroD</name>
    <name evidence="6" type="ORF">GCM10007968_22970</name>
</gene>
<evidence type="ECO:0000313" key="6">
    <source>
        <dbReference type="EMBL" id="GGL58375.1"/>
    </source>
</evidence>
<comment type="pathway">
    <text evidence="5">Metabolic intermediate biosynthesis; chorismate biosynthesis; chorismate from D-erythrose 4-phosphate and phosphoenolpyruvate: step 3/7.</text>
</comment>
<dbReference type="SUPFAM" id="SSF51569">
    <property type="entry name" value="Aldolase"/>
    <property type="match status" value="1"/>
</dbReference>
<comment type="caution">
    <text evidence="6">The sequence shown here is derived from an EMBL/GenBank/DDBJ whole genome shotgun (WGS) entry which is preliminary data.</text>
</comment>
<keyword evidence="5" id="KW-0028">Amino-acid biosynthesis</keyword>
<dbReference type="EC" id="4.2.1.10" evidence="5"/>
<reference evidence="6" key="1">
    <citation type="journal article" date="2014" name="Int. J. Syst. Evol. Microbiol.">
        <title>Complete genome sequence of Corynebacterium casei LMG S-19264T (=DSM 44701T), isolated from a smear-ripened cheese.</title>
        <authorList>
            <consortium name="US DOE Joint Genome Institute (JGI-PGF)"/>
            <person name="Walter F."/>
            <person name="Albersmeier A."/>
            <person name="Kalinowski J."/>
            <person name="Ruckert C."/>
        </authorList>
    </citation>
    <scope>NUCLEOTIDE SEQUENCE</scope>
    <source>
        <strain evidence="6">JCM 15325</strain>
    </source>
</reference>
<proteinExistence type="inferred from homology"/>
<comment type="caution">
    <text evidence="5">Lacks conserved residue(s) required for the propagation of feature annotation.</text>
</comment>
<feature type="binding site" evidence="5">
    <location>
        <begin position="46"/>
        <end position="48"/>
    </location>
    <ligand>
        <name>3-dehydroquinate</name>
        <dbReference type="ChEBI" id="CHEBI:32364"/>
    </ligand>
</feature>
<name>A0A917W1Y6_9BACL</name>
<dbReference type="PANTHER" id="PTHR43699">
    <property type="entry name" value="3-DEHYDROQUINATE DEHYDRATASE"/>
    <property type="match status" value="1"/>
</dbReference>
<feature type="binding site" evidence="5">
    <location>
        <position position="232"/>
    </location>
    <ligand>
        <name>3-dehydroquinate</name>
        <dbReference type="ChEBI" id="CHEBI:32364"/>
    </ligand>
</feature>
<evidence type="ECO:0000256" key="2">
    <source>
        <dbReference type="ARBA" id="ARBA00023141"/>
    </source>
</evidence>
<dbReference type="AlphaFoldDB" id="A0A917W1Y6"/>
<evidence type="ECO:0000313" key="7">
    <source>
        <dbReference type="Proteomes" id="UP000654670"/>
    </source>
</evidence>
<keyword evidence="2 5" id="KW-0057">Aromatic amino acid biosynthesis</keyword>
<evidence type="ECO:0000256" key="4">
    <source>
        <dbReference type="ARBA" id="ARBA00023270"/>
    </source>
</evidence>
<dbReference type="GO" id="GO:0009073">
    <property type="term" value="P:aromatic amino acid family biosynthetic process"/>
    <property type="evidence" value="ECO:0007669"/>
    <property type="project" value="UniProtKB-KW"/>
</dbReference>
<feature type="binding site" evidence="5">
    <location>
        <position position="213"/>
    </location>
    <ligand>
        <name>3-dehydroquinate</name>
        <dbReference type="ChEBI" id="CHEBI:32364"/>
    </ligand>
</feature>
<reference evidence="6" key="2">
    <citation type="submission" date="2020-09" db="EMBL/GenBank/DDBJ databases">
        <authorList>
            <person name="Sun Q."/>
            <person name="Ohkuma M."/>
        </authorList>
    </citation>
    <scope>NUCLEOTIDE SEQUENCE</scope>
    <source>
        <strain evidence="6">JCM 15325</strain>
    </source>
</reference>